<dbReference type="GeneID" id="3492635"/>
<dbReference type="VEuPathDB" id="PlasmoDB:PCHAS_1328700"/>
<evidence type="ECO:0000313" key="3">
    <source>
        <dbReference type="EMBL" id="SCM08023.1"/>
    </source>
</evidence>
<dbReference type="Proteomes" id="UP000195489">
    <property type="component" value="Chromosome 13"/>
</dbReference>
<sequence>MNKIKTFLFFHLAILFLKIIDITCSKKNDVLYANPKFSQTTGSGGVKNTEQIVPSLFSEKVETPQPTINFFLEENRNASLRLKLTNEGNRNIRKKFADFQELRQNDILRFHELMAIQNEQLHMIKNLLLDMDKL</sequence>
<dbReference type="OrthoDB" id="391976at2759"/>
<accession>A0A077TNW4</accession>
<organism evidence="2 7">
    <name type="scientific">Plasmodium chabaudi chabaudi</name>
    <dbReference type="NCBI Taxonomy" id="31271"/>
    <lineage>
        <taxon>Eukaryota</taxon>
        <taxon>Sar</taxon>
        <taxon>Alveolata</taxon>
        <taxon>Apicomplexa</taxon>
        <taxon>Aconoidasida</taxon>
        <taxon>Haemosporida</taxon>
        <taxon>Plasmodiidae</taxon>
        <taxon>Plasmodium</taxon>
        <taxon>Plasmodium (Vinckeia)</taxon>
    </lineage>
</organism>
<evidence type="ECO:0000313" key="2">
    <source>
        <dbReference type="EMBL" id="SCM04700.1"/>
    </source>
</evidence>
<gene>
    <name evidence="2" type="ORF">PCHAJ_000377000</name>
    <name evidence="4" type="ORF">PCHAS_1328700</name>
    <name evidence="3" type="ORF">PCHCB_000380200</name>
</gene>
<dbReference type="RefSeq" id="XP_016654555.1">
    <property type="nucleotide sequence ID" value="XM_016799237.1"/>
</dbReference>
<dbReference type="AlphaFoldDB" id="A0A077TNW4"/>
<dbReference type="EMBL" id="LT608165">
    <property type="protein sequence ID" value="SCM08023.1"/>
    <property type="molecule type" value="Genomic_DNA"/>
</dbReference>
<name>A0A077TNW4_PLACU</name>
<evidence type="ECO:0000256" key="1">
    <source>
        <dbReference type="SAM" id="SignalP"/>
    </source>
</evidence>
<reference evidence="4" key="2">
    <citation type="submission" date="2014-05" db="EMBL/GenBank/DDBJ databases">
        <authorList>
            <person name="Aslett M.A."/>
            <person name="De Silva N."/>
        </authorList>
    </citation>
    <scope>NUCLEOTIDE SEQUENCE</scope>
    <source>
        <strain evidence="4">AS</strain>
    </source>
</reference>
<evidence type="ECO:0000313" key="5">
    <source>
        <dbReference type="Proteomes" id="UP000071118"/>
    </source>
</evidence>
<reference evidence="4 5" key="1">
    <citation type="journal article" date="2014" name="BMC Biol.">
        <title>A comprehensive evaluation of rodent malaria parasite genomes and gene expression.</title>
        <authorList>
            <person name="Otto T.D."/>
            <person name="Bohme U."/>
            <person name="Jackson A.P."/>
            <person name="Hunt M."/>
            <person name="Franke-Fayard B."/>
            <person name="Hoeijmakers W.A."/>
            <person name="Religa A.A."/>
            <person name="Robertson L."/>
            <person name="Sanders M."/>
            <person name="Ogun S.A."/>
            <person name="Cunningham D."/>
            <person name="Erhart A."/>
            <person name="Billker O."/>
            <person name="Khan S.M."/>
            <person name="Stunnenberg H.G."/>
            <person name="Langhorne J."/>
            <person name="Holder A.A."/>
            <person name="Waters A.P."/>
            <person name="Newbold C.I."/>
            <person name="Pain A."/>
            <person name="Berriman M."/>
            <person name="Janse C.J."/>
        </authorList>
    </citation>
    <scope>NUCLEOTIDE SEQUENCE [LARGE SCALE GENOMIC DNA]</scope>
    <source>
        <strain evidence="4 5">AS</strain>
    </source>
</reference>
<feature type="signal peptide" evidence="1">
    <location>
        <begin position="1"/>
        <end position="25"/>
    </location>
</feature>
<dbReference type="EMBL" id="LT608179">
    <property type="protein sequence ID" value="SCM04700.1"/>
    <property type="molecule type" value="Genomic_DNA"/>
</dbReference>
<feature type="chain" id="PRO_5014501698" evidence="1">
    <location>
        <begin position="26"/>
        <end position="134"/>
    </location>
</feature>
<reference evidence="6 7" key="3">
    <citation type="submission" date="2016-08" db="EMBL/GenBank/DDBJ databases">
        <authorList>
            <consortium name="Pathogen Informatics"/>
        </authorList>
    </citation>
    <scope>NUCLEOTIDE SEQUENCE [LARGE SCALE GENOMIC DNA]</scope>
    <source>
        <strain evidence="2 7">AJ</strain>
        <strain evidence="4">AS</strain>
        <strain evidence="3 6">CB</strain>
    </source>
</reference>
<dbReference type="KEGG" id="pcb:PCHAS_1328700"/>
<evidence type="ECO:0000313" key="4">
    <source>
        <dbReference type="EMBL" id="VTZ70237.1"/>
    </source>
</evidence>
<keyword evidence="1" id="KW-0732">Signal</keyword>
<evidence type="ECO:0000313" key="6">
    <source>
        <dbReference type="Proteomes" id="UP000195489"/>
    </source>
</evidence>
<dbReference type="Proteomes" id="UP000507163">
    <property type="component" value="Chromosome 13"/>
</dbReference>
<dbReference type="Proteomes" id="UP000071118">
    <property type="component" value="Chromosome 13"/>
</dbReference>
<keyword evidence="5" id="KW-1185">Reference proteome</keyword>
<dbReference type="EMBL" id="LK022890">
    <property type="protein sequence ID" value="VTZ70237.1"/>
    <property type="molecule type" value="Genomic_DNA"/>
</dbReference>
<protein>
    <submittedName>
        <fullName evidence="2">Uncharacterized protein</fullName>
    </submittedName>
</protein>
<proteinExistence type="predicted"/>
<evidence type="ECO:0000313" key="7">
    <source>
        <dbReference type="Proteomes" id="UP000507163"/>
    </source>
</evidence>